<feature type="compositionally biased region" description="Polar residues" evidence="1">
    <location>
        <begin position="1"/>
        <end position="10"/>
    </location>
</feature>
<accession>A0ABR1S9I8</accession>
<evidence type="ECO:0000313" key="2">
    <source>
        <dbReference type="EMBL" id="KAK8028495.1"/>
    </source>
</evidence>
<reference evidence="2 3" key="1">
    <citation type="submission" date="2023-01" db="EMBL/GenBank/DDBJ databases">
        <title>Analysis of 21 Apiospora genomes using comparative genomics revels a genus with tremendous synthesis potential of carbohydrate active enzymes and secondary metabolites.</title>
        <authorList>
            <person name="Sorensen T."/>
        </authorList>
    </citation>
    <scope>NUCLEOTIDE SEQUENCE [LARGE SCALE GENOMIC DNA]</scope>
    <source>
        <strain evidence="2 3">CBS 20057</strain>
    </source>
</reference>
<sequence length="77" mass="8518">MPSNSSQQPKKQGGRKIKTKPPMLTRYIDEHGNVIERMASERDSNSTAHDYHVAKATQAIADFDQAWAQASSSSNQS</sequence>
<dbReference type="Proteomes" id="UP001396898">
    <property type="component" value="Unassembled WGS sequence"/>
</dbReference>
<proteinExistence type="predicted"/>
<evidence type="ECO:0000256" key="1">
    <source>
        <dbReference type="SAM" id="MobiDB-lite"/>
    </source>
</evidence>
<protein>
    <submittedName>
        <fullName evidence="2">Uncharacterized protein</fullName>
    </submittedName>
</protein>
<keyword evidence="3" id="KW-1185">Reference proteome</keyword>
<name>A0ABR1S9I8_9PEZI</name>
<dbReference type="EMBL" id="JAQQWI010000007">
    <property type="protein sequence ID" value="KAK8028495.1"/>
    <property type="molecule type" value="Genomic_DNA"/>
</dbReference>
<comment type="caution">
    <text evidence="2">The sequence shown here is derived from an EMBL/GenBank/DDBJ whole genome shotgun (WGS) entry which is preliminary data.</text>
</comment>
<organism evidence="2 3">
    <name type="scientific">Apiospora marii</name>
    <dbReference type="NCBI Taxonomy" id="335849"/>
    <lineage>
        <taxon>Eukaryota</taxon>
        <taxon>Fungi</taxon>
        <taxon>Dikarya</taxon>
        <taxon>Ascomycota</taxon>
        <taxon>Pezizomycotina</taxon>
        <taxon>Sordariomycetes</taxon>
        <taxon>Xylariomycetidae</taxon>
        <taxon>Amphisphaeriales</taxon>
        <taxon>Apiosporaceae</taxon>
        <taxon>Apiospora</taxon>
    </lineage>
</organism>
<feature type="region of interest" description="Disordered" evidence="1">
    <location>
        <begin position="1"/>
        <end position="23"/>
    </location>
</feature>
<evidence type="ECO:0000313" key="3">
    <source>
        <dbReference type="Proteomes" id="UP001396898"/>
    </source>
</evidence>
<gene>
    <name evidence="2" type="ORF">PG991_005551</name>
</gene>